<keyword evidence="2" id="KW-0813">Transport</keyword>
<dbReference type="AlphaFoldDB" id="A0A4R7NT12"/>
<organism evidence="9 10">
    <name type="scientific">Chromohalobacter marismortui</name>
    <dbReference type="NCBI Taxonomy" id="42055"/>
    <lineage>
        <taxon>Bacteria</taxon>
        <taxon>Pseudomonadati</taxon>
        <taxon>Pseudomonadota</taxon>
        <taxon>Gammaproteobacteria</taxon>
        <taxon>Oceanospirillales</taxon>
        <taxon>Halomonadaceae</taxon>
        <taxon>Chromohalobacter</taxon>
    </lineage>
</organism>
<proteinExistence type="predicted"/>
<feature type="transmembrane region" description="Helical" evidence="7">
    <location>
        <begin position="54"/>
        <end position="73"/>
    </location>
</feature>
<evidence type="ECO:0000259" key="8">
    <source>
        <dbReference type="PROSITE" id="PS50850"/>
    </source>
</evidence>
<dbReference type="InterPro" id="IPR010290">
    <property type="entry name" value="TM_effector"/>
</dbReference>
<feature type="transmembrane region" description="Helical" evidence="7">
    <location>
        <begin position="261"/>
        <end position="283"/>
    </location>
</feature>
<evidence type="ECO:0000256" key="2">
    <source>
        <dbReference type="ARBA" id="ARBA00022448"/>
    </source>
</evidence>
<accession>A0A4R7NT12</accession>
<dbReference type="InterPro" id="IPR036259">
    <property type="entry name" value="MFS_trans_sf"/>
</dbReference>
<dbReference type="PANTHER" id="PTHR23513:SF11">
    <property type="entry name" value="STAPHYLOFERRIN A TRANSPORTER"/>
    <property type="match status" value="1"/>
</dbReference>
<evidence type="ECO:0000256" key="7">
    <source>
        <dbReference type="SAM" id="Phobius"/>
    </source>
</evidence>
<feature type="transmembrane region" description="Helical" evidence="7">
    <location>
        <begin position="290"/>
        <end position="310"/>
    </location>
</feature>
<dbReference type="SUPFAM" id="SSF103473">
    <property type="entry name" value="MFS general substrate transporter"/>
    <property type="match status" value="1"/>
</dbReference>
<sequence length="422" mass="45397">MRGMSDTRLFRSLRFYNYRVWAIGALVSNIGTWMQRIAQDWLVLTVLTDHDASAVGITIALQFGPQLLLLPLTGYAADHFDRRRLILVTQALLGLLALGLGLATLTGIVTLWQVYAFALGLGCVTAFDAPARQTFVNDLVGEKHLSNAVALNSTSFNAARMIGPAVAGLLIGAVGSGWVFMLNAASFAAVLGALCRLRLDELRPIARPRHDAGGLTEGFRYVWQRPDLLAILLMLFLIGTFGFNFAVYISTMSVKVFHGEASQYGLLTSSLAVGSITGALLAAKRERPPMRLLCFATLGFGVCCGLAALAPNAYLFAAALMLTGLAALTFMTASNALIQLSTEPMMRGRVMALRMAITMGGTPLGAPLVGWLADHAGPRWAMSVGASAGVIAALIGGIMLLRQQRRQRLYLQPQEAYRQHEP</sequence>
<keyword evidence="3" id="KW-1003">Cell membrane</keyword>
<feature type="domain" description="Major facilitator superfamily (MFS) profile" evidence="8">
    <location>
        <begin position="228"/>
        <end position="422"/>
    </location>
</feature>
<comment type="caution">
    <text evidence="9">The sequence shown here is derived from an EMBL/GenBank/DDBJ whole genome shotgun (WGS) entry which is preliminary data.</text>
</comment>
<dbReference type="Pfam" id="PF05977">
    <property type="entry name" value="MFS_3"/>
    <property type="match status" value="1"/>
</dbReference>
<keyword evidence="4 7" id="KW-0812">Transmembrane</keyword>
<reference evidence="9 10" key="1">
    <citation type="submission" date="2019-03" db="EMBL/GenBank/DDBJ databases">
        <title>Genomic Encyclopedia of Type Strains, Phase IV (KMG-IV): sequencing the most valuable type-strain genomes for metagenomic binning, comparative biology and taxonomic classification.</title>
        <authorList>
            <person name="Goeker M."/>
        </authorList>
    </citation>
    <scope>NUCLEOTIDE SEQUENCE [LARGE SCALE GENOMIC DNA]</scope>
    <source>
        <strain evidence="9 10">DSM 6770</strain>
    </source>
</reference>
<dbReference type="Gene3D" id="1.20.1250.20">
    <property type="entry name" value="MFS general substrate transporter like domains"/>
    <property type="match status" value="1"/>
</dbReference>
<dbReference type="PROSITE" id="PS50850">
    <property type="entry name" value="MFS"/>
    <property type="match status" value="1"/>
</dbReference>
<keyword evidence="5 7" id="KW-1133">Transmembrane helix</keyword>
<evidence type="ECO:0000256" key="4">
    <source>
        <dbReference type="ARBA" id="ARBA00022692"/>
    </source>
</evidence>
<comment type="subcellular location">
    <subcellularLocation>
        <location evidence="1">Cell membrane</location>
        <topology evidence="1">Multi-pass membrane protein</topology>
    </subcellularLocation>
</comment>
<dbReference type="EMBL" id="SOBR01000002">
    <property type="protein sequence ID" value="TDU23842.1"/>
    <property type="molecule type" value="Genomic_DNA"/>
</dbReference>
<dbReference type="InterPro" id="IPR020846">
    <property type="entry name" value="MFS_dom"/>
</dbReference>
<feature type="transmembrane region" description="Helical" evidence="7">
    <location>
        <begin position="379"/>
        <end position="401"/>
    </location>
</feature>
<dbReference type="PANTHER" id="PTHR23513">
    <property type="entry name" value="INTEGRAL MEMBRANE EFFLUX PROTEIN-RELATED"/>
    <property type="match status" value="1"/>
</dbReference>
<feature type="transmembrane region" description="Helical" evidence="7">
    <location>
        <begin position="228"/>
        <end position="249"/>
    </location>
</feature>
<keyword evidence="6 7" id="KW-0472">Membrane</keyword>
<protein>
    <submittedName>
        <fullName evidence="9">Putative MFS family arabinose efflux permease</fullName>
    </submittedName>
</protein>
<keyword evidence="10" id="KW-1185">Reference proteome</keyword>
<evidence type="ECO:0000256" key="6">
    <source>
        <dbReference type="ARBA" id="ARBA00023136"/>
    </source>
</evidence>
<dbReference type="GO" id="GO:0005886">
    <property type="term" value="C:plasma membrane"/>
    <property type="evidence" value="ECO:0007669"/>
    <property type="project" value="UniProtKB-SubCell"/>
</dbReference>
<feature type="transmembrane region" description="Helical" evidence="7">
    <location>
        <begin position="16"/>
        <end position="34"/>
    </location>
</feature>
<evidence type="ECO:0000256" key="3">
    <source>
        <dbReference type="ARBA" id="ARBA00022475"/>
    </source>
</evidence>
<evidence type="ECO:0000256" key="5">
    <source>
        <dbReference type="ARBA" id="ARBA00022989"/>
    </source>
</evidence>
<dbReference type="Proteomes" id="UP000295380">
    <property type="component" value="Unassembled WGS sequence"/>
</dbReference>
<dbReference type="GO" id="GO:0022857">
    <property type="term" value="F:transmembrane transporter activity"/>
    <property type="evidence" value="ECO:0007669"/>
    <property type="project" value="InterPro"/>
</dbReference>
<name>A0A4R7NT12_9GAMM</name>
<dbReference type="CDD" id="cd06173">
    <property type="entry name" value="MFS_MefA_like"/>
    <property type="match status" value="1"/>
</dbReference>
<evidence type="ECO:0000313" key="9">
    <source>
        <dbReference type="EMBL" id="TDU23842.1"/>
    </source>
</evidence>
<evidence type="ECO:0000256" key="1">
    <source>
        <dbReference type="ARBA" id="ARBA00004651"/>
    </source>
</evidence>
<feature type="transmembrane region" description="Helical" evidence="7">
    <location>
        <begin position="85"/>
        <end position="112"/>
    </location>
</feature>
<gene>
    <name evidence="9" type="ORF">C8E00_102342</name>
</gene>
<evidence type="ECO:0000313" key="10">
    <source>
        <dbReference type="Proteomes" id="UP000295380"/>
    </source>
</evidence>
<feature type="transmembrane region" description="Helical" evidence="7">
    <location>
        <begin position="316"/>
        <end position="338"/>
    </location>
</feature>
<feature type="transmembrane region" description="Helical" evidence="7">
    <location>
        <begin position="350"/>
        <end position="373"/>
    </location>
</feature>